<evidence type="ECO:0000256" key="1">
    <source>
        <dbReference type="ARBA" id="ARBA00004651"/>
    </source>
</evidence>
<organism evidence="9 10">
    <name type="scientific">Alteribacillus iranensis</name>
    <dbReference type="NCBI Taxonomy" id="930128"/>
    <lineage>
        <taxon>Bacteria</taxon>
        <taxon>Bacillati</taxon>
        <taxon>Bacillota</taxon>
        <taxon>Bacilli</taxon>
        <taxon>Bacillales</taxon>
        <taxon>Bacillaceae</taxon>
        <taxon>Alteribacillus</taxon>
    </lineage>
</organism>
<dbReference type="AlphaFoldDB" id="A0A1I1ZEJ2"/>
<feature type="transmembrane region" description="Helical" evidence="7">
    <location>
        <begin position="156"/>
        <end position="179"/>
    </location>
</feature>
<dbReference type="EMBL" id="FONT01000001">
    <property type="protein sequence ID" value="SFE30119.1"/>
    <property type="molecule type" value="Genomic_DNA"/>
</dbReference>
<sequence length="342" mass="39571">MGNVWKKQEAAGFLVKIGELLEQGYSLDHALEILTWEQSGDVKEKVIRIQEDLRKGIPVHDVLASHDFPADIAAYVFFAEACGDLPAGLQGAGKLYLKRIEAVLSIRRFLRYPLLLLWLLIVVSVIMLHVLFPQFSQLFSSLNMEFPFFTVFMIQVFRYSPFLGFLLIPIILVLGLYYYMKFRHYSSAKQWKLLCKVPLLSYFLQLFITYYFSLQLSAMLRGGLSIYEACTVLEKQQHFMFFQSEGTFLKEQLREGSSLSTALEAAGWYRQELKFVVQHGQSTGKLEEDLYYYSERIMQVLDRKIKKAVMTIQPILFCLIGIVILAMFLSIFLPMFQLMTSL</sequence>
<dbReference type="Gene3D" id="1.20.81.30">
    <property type="entry name" value="Type II secretion system (T2SS), domain F"/>
    <property type="match status" value="2"/>
</dbReference>
<keyword evidence="5 7" id="KW-1133">Transmembrane helix</keyword>
<dbReference type="NCBIfam" id="NF041012">
    <property type="entry name" value="T4P_ComGB"/>
    <property type="match status" value="1"/>
</dbReference>
<dbReference type="GO" id="GO:0005886">
    <property type="term" value="C:plasma membrane"/>
    <property type="evidence" value="ECO:0007669"/>
    <property type="project" value="UniProtKB-SubCell"/>
</dbReference>
<evidence type="ECO:0000256" key="4">
    <source>
        <dbReference type="ARBA" id="ARBA00022692"/>
    </source>
</evidence>
<protein>
    <submittedName>
        <fullName evidence="9">Competence-related pilin export protein ComGB</fullName>
    </submittedName>
</protein>
<proteinExistence type="inferred from homology"/>
<evidence type="ECO:0000256" key="2">
    <source>
        <dbReference type="ARBA" id="ARBA00005745"/>
    </source>
</evidence>
<comment type="subcellular location">
    <subcellularLocation>
        <location evidence="1">Cell membrane</location>
        <topology evidence="1">Multi-pass membrane protein</topology>
    </subcellularLocation>
</comment>
<evidence type="ECO:0000256" key="3">
    <source>
        <dbReference type="ARBA" id="ARBA00022475"/>
    </source>
</evidence>
<keyword evidence="10" id="KW-1185">Reference proteome</keyword>
<feature type="domain" description="Type II secretion system protein GspF" evidence="8">
    <location>
        <begin position="14"/>
        <end position="133"/>
    </location>
</feature>
<evidence type="ECO:0000313" key="9">
    <source>
        <dbReference type="EMBL" id="SFE30119.1"/>
    </source>
</evidence>
<evidence type="ECO:0000256" key="7">
    <source>
        <dbReference type="SAM" id="Phobius"/>
    </source>
</evidence>
<dbReference type="PRINTS" id="PR00812">
    <property type="entry name" value="BCTERIALGSPF"/>
</dbReference>
<gene>
    <name evidence="9" type="ORF">SAMN05192532_101199</name>
</gene>
<keyword evidence="3" id="KW-1003">Cell membrane</keyword>
<evidence type="ECO:0000313" key="10">
    <source>
        <dbReference type="Proteomes" id="UP000199516"/>
    </source>
</evidence>
<dbReference type="RefSeq" id="WP_177194640.1">
    <property type="nucleotide sequence ID" value="NZ_FONT01000001.1"/>
</dbReference>
<dbReference type="InterPro" id="IPR047692">
    <property type="entry name" value="T4P_ComGB"/>
</dbReference>
<feature type="domain" description="Type II secretion system protein GspF" evidence="8">
    <location>
        <begin position="212"/>
        <end position="334"/>
    </location>
</feature>
<comment type="similarity">
    <text evidence="2">Belongs to the GSP F family.</text>
</comment>
<dbReference type="InterPro" id="IPR003004">
    <property type="entry name" value="GspF/PilC"/>
</dbReference>
<accession>A0A1I1ZEJ2</accession>
<dbReference type="InterPro" id="IPR018076">
    <property type="entry name" value="T2SS_GspF_dom"/>
</dbReference>
<evidence type="ECO:0000259" key="8">
    <source>
        <dbReference type="Pfam" id="PF00482"/>
    </source>
</evidence>
<keyword evidence="4 7" id="KW-0812">Transmembrane</keyword>
<evidence type="ECO:0000256" key="5">
    <source>
        <dbReference type="ARBA" id="ARBA00022989"/>
    </source>
</evidence>
<feature type="transmembrane region" description="Helical" evidence="7">
    <location>
        <begin position="114"/>
        <end position="136"/>
    </location>
</feature>
<dbReference type="Proteomes" id="UP000199516">
    <property type="component" value="Unassembled WGS sequence"/>
</dbReference>
<reference evidence="9 10" key="1">
    <citation type="submission" date="2016-10" db="EMBL/GenBank/DDBJ databases">
        <authorList>
            <person name="de Groot N.N."/>
        </authorList>
    </citation>
    <scope>NUCLEOTIDE SEQUENCE [LARGE SCALE GENOMIC DNA]</scope>
    <source>
        <strain evidence="9 10">DSM 23995</strain>
    </source>
</reference>
<feature type="transmembrane region" description="Helical" evidence="7">
    <location>
        <begin position="312"/>
        <end position="336"/>
    </location>
</feature>
<dbReference type="InterPro" id="IPR042094">
    <property type="entry name" value="T2SS_GspF_sf"/>
</dbReference>
<dbReference type="PANTHER" id="PTHR30012:SF0">
    <property type="entry name" value="TYPE II SECRETION SYSTEM PROTEIN F-RELATED"/>
    <property type="match status" value="1"/>
</dbReference>
<name>A0A1I1ZEJ2_9BACI</name>
<keyword evidence="6 7" id="KW-0472">Membrane</keyword>
<dbReference type="Pfam" id="PF00482">
    <property type="entry name" value="T2SSF"/>
    <property type="match status" value="2"/>
</dbReference>
<dbReference type="PANTHER" id="PTHR30012">
    <property type="entry name" value="GENERAL SECRETION PATHWAY PROTEIN"/>
    <property type="match status" value="1"/>
</dbReference>
<evidence type="ECO:0000256" key="6">
    <source>
        <dbReference type="ARBA" id="ARBA00023136"/>
    </source>
</evidence>
<dbReference type="STRING" id="930128.SAMN05192532_101199"/>